<evidence type="ECO:0000313" key="7">
    <source>
        <dbReference type="Proteomes" id="UP000523007"/>
    </source>
</evidence>
<sequence>MEFRHLGNSGLVVSEISYGDWITHGSQVEEDAAVACVRAALDEGITTFDTADVYARGRAEEVLGKALKGERRDGLEILSKVYWPMGPSRNDRGLSRKHIVQRCRGHAAPAGYRVPGRLPGPPVRPPHSP</sequence>
<dbReference type="Gene3D" id="3.20.20.100">
    <property type="entry name" value="NADP-dependent oxidoreductase domain"/>
    <property type="match status" value="1"/>
</dbReference>
<dbReference type="SUPFAM" id="SSF51430">
    <property type="entry name" value="NAD(P)-linked oxidoreductase"/>
    <property type="match status" value="1"/>
</dbReference>
<feature type="domain" description="NADP-dependent oxidoreductase" evidence="5">
    <location>
        <begin position="16"/>
        <end position="103"/>
    </location>
</feature>
<evidence type="ECO:0000256" key="3">
    <source>
        <dbReference type="ARBA" id="ARBA00023002"/>
    </source>
</evidence>
<dbReference type="PANTHER" id="PTHR43150:SF2">
    <property type="entry name" value="HYPERKINETIC, ISOFORM M"/>
    <property type="match status" value="1"/>
</dbReference>
<name>A0A7W7RFP3_9ACTN</name>
<feature type="region of interest" description="Disordered" evidence="4">
    <location>
        <begin position="106"/>
        <end position="129"/>
    </location>
</feature>
<evidence type="ECO:0000313" key="6">
    <source>
        <dbReference type="EMBL" id="MBB4930803.1"/>
    </source>
</evidence>
<dbReference type="InterPro" id="IPR023210">
    <property type="entry name" value="NADP_OxRdtase_dom"/>
</dbReference>
<dbReference type="Pfam" id="PF00248">
    <property type="entry name" value="Aldo_ket_red"/>
    <property type="match status" value="1"/>
</dbReference>
<evidence type="ECO:0000256" key="4">
    <source>
        <dbReference type="SAM" id="MobiDB-lite"/>
    </source>
</evidence>
<gene>
    <name evidence="6" type="ORF">F4561_001623</name>
</gene>
<reference evidence="6 7" key="1">
    <citation type="submission" date="2020-08" db="EMBL/GenBank/DDBJ databases">
        <title>Sequencing the genomes of 1000 actinobacteria strains.</title>
        <authorList>
            <person name="Klenk H.-P."/>
        </authorList>
    </citation>
    <scope>NUCLEOTIDE SEQUENCE [LARGE SCALE GENOMIC DNA]</scope>
    <source>
        <strain evidence="6 7">DSM 102030</strain>
    </source>
</reference>
<protein>
    <submittedName>
        <fullName evidence="6">Aryl-alcohol dehydrogenase-like predicted oxidoreductase</fullName>
    </submittedName>
</protein>
<dbReference type="InterPro" id="IPR036812">
    <property type="entry name" value="NAD(P)_OxRdtase_dom_sf"/>
</dbReference>
<accession>A0A7W7RFP3</accession>
<keyword evidence="3" id="KW-0560">Oxidoreductase</keyword>
<evidence type="ECO:0000256" key="1">
    <source>
        <dbReference type="ARBA" id="ARBA00006515"/>
    </source>
</evidence>
<comment type="caution">
    <text evidence="6">The sequence shown here is derived from an EMBL/GenBank/DDBJ whole genome shotgun (WGS) entry which is preliminary data.</text>
</comment>
<dbReference type="AlphaFoldDB" id="A0A7W7RFP3"/>
<proteinExistence type="inferred from homology"/>
<dbReference type="GO" id="GO:0016491">
    <property type="term" value="F:oxidoreductase activity"/>
    <property type="evidence" value="ECO:0007669"/>
    <property type="project" value="UniProtKB-KW"/>
</dbReference>
<dbReference type="Proteomes" id="UP000523007">
    <property type="component" value="Unassembled WGS sequence"/>
</dbReference>
<keyword evidence="2" id="KW-0521">NADP</keyword>
<evidence type="ECO:0000259" key="5">
    <source>
        <dbReference type="Pfam" id="PF00248"/>
    </source>
</evidence>
<dbReference type="EMBL" id="JACHJT010000001">
    <property type="protein sequence ID" value="MBB4930803.1"/>
    <property type="molecule type" value="Genomic_DNA"/>
</dbReference>
<dbReference type="PANTHER" id="PTHR43150">
    <property type="entry name" value="HYPERKINETIC, ISOFORM M"/>
    <property type="match status" value="1"/>
</dbReference>
<comment type="similarity">
    <text evidence="1">Belongs to the shaker potassium channel beta subunit family.</text>
</comment>
<keyword evidence="7" id="KW-1185">Reference proteome</keyword>
<feature type="compositionally biased region" description="Pro residues" evidence="4">
    <location>
        <begin position="118"/>
        <end position="129"/>
    </location>
</feature>
<dbReference type="InterPro" id="IPR005399">
    <property type="entry name" value="K_chnl_volt-dep_bsu_KCNAB-rel"/>
</dbReference>
<organism evidence="6 7">
    <name type="scientific">Lipingzhangella halophila</name>
    <dbReference type="NCBI Taxonomy" id="1783352"/>
    <lineage>
        <taxon>Bacteria</taxon>
        <taxon>Bacillati</taxon>
        <taxon>Actinomycetota</taxon>
        <taxon>Actinomycetes</taxon>
        <taxon>Streptosporangiales</taxon>
        <taxon>Nocardiopsidaceae</taxon>
        <taxon>Lipingzhangella</taxon>
    </lineage>
</organism>
<evidence type="ECO:0000256" key="2">
    <source>
        <dbReference type="ARBA" id="ARBA00022857"/>
    </source>
</evidence>